<dbReference type="PROSITE" id="PS50231">
    <property type="entry name" value="RICIN_B_LECTIN"/>
    <property type="match status" value="1"/>
</dbReference>
<organism evidence="3 4">
    <name type="scientific">Paenibacillus roseus</name>
    <dbReference type="NCBI Taxonomy" id="2798579"/>
    <lineage>
        <taxon>Bacteria</taxon>
        <taxon>Bacillati</taxon>
        <taxon>Bacillota</taxon>
        <taxon>Bacilli</taxon>
        <taxon>Bacillales</taxon>
        <taxon>Paenibacillaceae</taxon>
        <taxon>Paenibacillus</taxon>
    </lineage>
</organism>
<evidence type="ECO:0000256" key="1">
    <source>
        <dbReference type="SAM" id="SignalP"/>
    </source>
</evidence>
<keyword evidence="1" id="KW-0732">Signal</keyword>
<evidence type="ECO:0000313" key="3">
    <source>
        <dbReference type="EMBL" id="MBJ6363179.1"/>
    </source>
</evidence>
<dbReference type="CDD" id="cd23458">
    <property type="entry name" value="beta-trefoil_Ricin_AgaB34-like"/>
    <property type="match status" value="1"/>
</dbReference>
<comment type="caution">
    <text evidence="3">The sequence shown here is derived from an EMBL/GenBank/DDBJ whole genome shotgun (WGS) entry which is preliminary data.</text>
</comment>
<dbReference type="AlphaFoldDB" id="A0A934J4L3"/>
<dbReference type="SUPFAM" id="SSF51126">
    <property type="entry name" value="Pectin lyase-like"/>
    <property type="match status" value="2"/>
</dbReference>
<dbReference type="SUPFAM" id="SSF50370">
    <property type="entry name" value="Ricin B-like lectins"/>
    <property type="match status" value="1"/>
</dbReference>
<dbReference type="InterPro" id="IPR008999">
    <property type="entry name" value="Actin-crosslinking"/>
</dbReference>
<dbReference type="CDD" id="cd00257">
    <property type="entry name" value="beta-trefoil_FSCN-like"/>
    <property type="match status" value="1"/>
</dbReference>
<evidence type="ECO:0000313" key="4">
    <source>
        <dbReference type="Proteomes" id="UP000640274"/>
    </source>
</evidence>
<keyword evidence="4" id="KW-1185">Reference proteome</keyword>
<dbReference type="Pfam" id="PF14200">
    <property type="entry name" value="RicinB_lectin_2"/>
    <property type="match status" value="1"/>
</dbReference>
<accession>A0A934J4L3</accession>
<dbReference type="EMBL" id="JAELUP010000103">
    <property type="protein sequence ID" value="MBJ6363179.1"/>
    <property type="molecule type" value="Genomic_DNA"/>
</dbReference>
<dbReference type="PANTHER" id="PTHR31339:SF9">
    <property type="entry name" value="PLASMIN AND FIBRONECTIN-BINDING PROTEIN A"/>
    <property type="match status" value="1"/>
</dbReference>
<dbReference type="SUPFAM" id="SSF50405">
    <property type="entry name" value="Actin-crosslinking proteins"/>
    <property type="match status" value="1"/>
</dbReference>
<dbReference type="InterPro" id="IPR011050">
    <property type="entry name" value="Pectin_lyase_fold/virulence"/>
</dbReference>
<dbReference type="Proteomes" id="UP000640274">
    <property type="component" value="Unassembled WGS sequence"/>
</dbReference>
<evidence type="ECO:0000259" key="2">
    <source>
        <dbReference type="SMART" id="SM00458"/>
    </source>
</evidence>
<reference evidence="3" key="1">
    <citation type="submission" date="2020-12" db="EMBL/GenBank/DDBJ databases">
        <authorList>
            <person name="Huq M.A."/>
        </authorList>
    </citation>
    <scope>NUCLEOTIDE SEQUENCE</scope>
    <source>
        <strain evidence="3">MAHUQ-46</strain>
    </source>
</reference>
<feature type="signal peptide" evidence="1">
    <location>
        <begin position="1"/>
        <end position="33"/>
    </location>
</feature>
<dbReference type="Gene3D" id="2.160.20.10">
    <property type="entry name" value="Single-stranded right-handed beta-helix, Pectin lyase-like"/>
    <property type="match status" value="2"/>
</dbReference>
<feature type="domain" description="Ricin B lectin" evidence="2">
    <location>
        <begin position="1020"/>
        <end position="1157"/>
    </location>
</feature>
<dbReference type="InterPro" id="IPR000772">
    <property type="entry name" value="Ricin_B_lectin"/>
</dbReference>
<dbReference type="InterPro" id="IPR051801">
    <property type="entry name" value="GH28_Enzymes"/>
</dbReference>
<dbReference type="PANTHER" id="PTHR31339">
    <property type="entry name" value="PECTIN LYASE-RELATED"/>
    <property type="match status" value="1"/>
</dbReference>
<proteinExistence type="predicted"/>
<dbReference type="Gene3D" id="2.80.10.50">
    <property type="match status" value="4"/>
</dbReference>
<gene>
    <name evidence="3" type="ORF">JFN88_18405</name>
</gene>
<name>A0A934J4L3_9BACL</name>
<dbReference type="RefSeq" id="WP_199020749.1">
    <property type="nucleotide sequence ID" value="NZ_JAELUP010000103.1"/>
</dbReference>
<dbReference type="InterPro" id="IPR035992">
    <property type="entry name" value="Ricin_B-like_lectins"/>
</dbReference>
<feature type="domain" description="Ricin B lectin" evidence="2">
    <location>
        <begin position="886"/>
        <end position="1013"/>
    </location>
</feature>
<sequence>MLRFYRKAWQYLIIFTLLFTTVVTVDTAQKAHAADPAPNWQLIDPKYPTTDTIVAAYNVKDFGATGDGVTDVTAIFQNLLDSLDRLGGGTLFVPEGKYVIRGNLEIPKGITIRGEWNKPVKGQPIQGTILMAYAGRGNENATPFITMVTSSAVMDLSIWYPEQLPNSITAYPPTILIGKPNYFGNEYANVKNVTLVNAYSGIIFSRQNGGAGPVINGVYGTPLSRGIEFDNIVDIGRIDWVDFAPEYWSGSGLTNAPAPNGAFKQWIYNNGTGIVMRRNDWSYTTNVTIDGYNVGYLGGPSVTTPGSDPNGHHYNLNFIRNKTAIKFDSVNEVGIMFTKVTIDQSESGIVVGPNTKGVVQLSASSINAVNAIAVDATSRVRISMQQGTVAAGTVQINGGTFTASNSDFNNAAPQVVLGTEARGILVGNRFANPVNIANNSRYATHIDHTATTVKPLPILPEIKPETRKPSRKALYIVTNAPFNAVGNGTTDNTAAIQNALNQAGTDGGGVVFLPPGKYKVLGNLTIPSGVELKGSSDVSTVPTGQGSTLEVYAGRGSATGTPFLSVSANSGVRGLTFNYPEQDASVSLNVSPYPYMIRATGSNAYIVNVGMRAAYNGVDLFTNRTDNHYVDSLAGHAFKNAIRIGGGAVNGTVKNLQFNVLAFAVGRESKFGSWPNSPIGDNSPVYAYAANNLDFMILGDVVNQTLFNDFHYGSARGLVTVNENGRGPTGTSLGLGIDGATKAIVFESMGTGGFNFINTQIVSIGDSATTRYLETGPNFSGETTFFSVDLWGHPKYGVDINAGTIAIQLGNFENAGSQGFSLLNSGQLKLDTTVVGNTPAFANAGKEAQLYIQSSLLNPAGLIVGNTALWKNNLTLEPTATAPLVSYISLKAVVNNQFVSAGSGGASALTANKSTVGLSEQFKVVDAGSGLIALQSTANNKYVTAGNGGANSLIASSTSIGSEERFQWVSNSDGTISLLASVNSKYVAAENGGAAALIANRTAIGLWEKFQVNSISLVDSGVYRITAKHSGKVMDVKDLSTADGAAIQQWSWGSSNNQRWRLNSVGNGYYSLTAVSSNKALEVSGASTSSGAALQQRTYSGATNQQWLIEDAGGNYFRIVARHSGKVVDVSGVSQSDGAILHQWDWLNADNQKWSFELQP</sequence>
<dbReference type="InterPro" id="IPR024535">
    <property type="entry name" value="RHGA/B-epi-like_pectate_lyase"/>
</dbReference>
<dbReference type="SMART" id="SM00458">
    <property type="entry name" value="RICIN"/>
    <property type="match status" value="2"/>
</dbReference>
<dbReference type="InterPro" id="IPR012334">
    <property type="entry name" value="Pectin_lyas_fold"/>
</dbReference>
<protein>
    <submittedName>
        <fullName evidence="3">RICIN domain-containing protein</fullName>
    </submittedName>
</protein>
<dbReference type="Pfam" id="PF12708">
    <property type="entry name" value="Pect-lyase_RHGA_epim"/>
    <property type="match status" value="2"/>
</dbReference>
<feature type="chain" id="PRO_5036713865" evidence="1">
    <location>
        <begin position="34"/>
        <end position="1160"/>
    </location>
</feature>